<evidence type="ECO:0000259" key="7">
    <source>
        <dbReference type="PROSITE" id="PS51704"/>
    </source>
</evidence>
<evidence type="ECO:0000256" key="6">
    <source>
        <dbReference type="ARBA" id="ARBA00047512"/>
    </source>
</evidence>
<name>A0A1I5D6H6_9MICO</name>
<evidence type="ECO:0000256" key="1">
    <source>
        <dbReference type="ARBA" id="ARBA00007277"/>
    </source>
</evidence>
<evidence type="ECO:0000256" key="2">
    <source>
        <dbReference type="ARBA" id="ARBA00012247"/>
    </source>
</evidence>
<keyword evidence="5" id="KW-0378">Hydrolase</keyword>
<evidence type="ECO:0000256" key="4">
    <source>
        <dbReference type="ARBA" id="ARBA00022798"/>
    </source>
</evidence>
<keyword evidence="4" id="KW-0319">Glycerol metabolism</keyword>
<proteinExistence type="inferred from homology"/>
<dbReference type="GO" id="GO:0008889">
    <property type="term" value="F:glycerophosphodiester phosphodiesterase activity"/>
    <property type="evidence" value="ECO:0007669"/>
    <property type="project" value="UniProtKB-EC"/>
</dbReference>
<dbReference type="GO" id="GO:0042597">
    <property type="term" value="C:periplasmic space"/>
    <property type="evidence" value="ECO:0007669"/>
    <property type="project" value="TreeGrafter"/>
</dbReference>
<dbReference type="SUPFAM" id="SSF51695">
    <property type="entry name" value="PLC-like phosphodiesterases"/>
    <property type="match status" value="1"/>
</dbReference>
<comment type="catalytic activity">
    <reaction evidence="6">
        <text>a sn-glycero-3-phosphodiester + H2O = an alcohol + sn-glycerol 3-phosphate + H(+)</text>
        <dbReference type="Rhea" id="RHEA:12969"/>
        <dbReference type="ChEBI" id="CHEBI:15377"/>
        <dbReference type="ChEBI" id="CHEBI:15378"/>
        <dbReference type="ChEBI" id="CHEBI:30879"/>
        <dbReference type="ChEBI" id="CHEBI:57597"/>
        <dbReference type="ChEBI" id="CHEBI:83408"/>
        <dbReference type="EC" id="3.1.4.46"/>
    </reaction>
</comment>
<dbReference type="InterPro" id="IPR030395">
    <property type="entry name" value="GP_PDE_dom"/>
</dbReference>
<dbReference type="Gene3D" id="3.20.20.190">
    <property type="entry name" value="Phosphatidylinositol (PI) phosphodiesterase"/>
    <property type="match status" value="1"/>
</dbReference>
<dbReference type="PROSITE" id="PS51704">
    <property type="entry name" value="GP_PDE"/>
    <property type="match status" value="1"/>
</dbReference>
<dbReference type="Pfam" id="PF03009">
    <property type="entry name" value="GDPD"/>
    <property type="match status" value="1"/>
</dbReference>
<comment type="similarity">
    <text evidence="1">Belongs to the glycerophosphoryl diester phosphodiesterase family.</text>
</comment>
<dbReference type="STRING" id="995034.SAMN05216219_2759"/>
<dbReference type="GO" id="GO:0006629">
    <property type="term" value="P:lipid metabolic process"/>
    <property type="evidence" value="ECO:0007669"/>
    <property type="project" value="InterPro"/>
</dbReference>
<dbReference type="RefSeq" id="WP_090712426.1">
    <property type="nucleotide sequence ID" value="NZ_FOVM01000008.1"/>
</dbReference>
<evidence type="ECO:0000313" key="9">
    <source>
        <dbReference type="Proteomes" id="UP000198867"/>
    </source>
</evidence>
<keyword evidence="3" id="KW-0732">Signal</keyword>
<organism evidence="8 9">
    <name type="scientific">Mycetocola miduiensis</name>
    <dbReference type="NCBI Taxonomy" id="995034"/>
    <lineage>
        <taxon>Bacteria</taxon>
        <taxon>Bacillati</taxon>
        <taxon>Actinomycetota</taxon>
        <taxon>Actinomycetes</taxon>
        <taxon>Micrococcales</taxon>
        <taxon>Microbacteriaceae</taxon>
        <taxon>Mycetocola</taxon>
    </lineage>
</organism>
<gene>
    <name evidence="8" type="ORF">SAMN05216219_2759</name>
</gene>
<protein>
    <recommendedName>
        <fullName evidence="2">glycerophosphodiester phosphodiesterase</fullName>
        <ecNumber evidence="2">3.1.4.46</ecNumber>
    </recommendedName>
</protein>
<dbReference type="EC" id="3.1.4.46" evidence="2"/>
<keyword evidence="9" id="KW-1185">Reference proteome</keyword>
<feature type="domain" description="GP-PDE" evidence="7">
    <location>
        <begin position="9"/>
        <end position="333"/>
    </location>
</feature>
<sequence length="338" mass="36386">MTFPGPNRPLIIGHRGAPGYRPEHTRSSYELALALGADAVEPDIVATKDGVLVLRHENEISGTTDVASRPEFASRRTTKIVDGDELTGWFTEDFTWRELWTLRSRERIAALRSSSATFDGTAGILRLRDLLGILDASAKSTGRMPGLVVEIKHATYFERAGLPLDELLASELAGTQFADGSGLVIEAFEHTVLRKLAVRGVHAAYVYLLERKGAPYDAVAALGTDAPPYSETLTDAGLDALVGSVDGISVDKALLFSGNADGSTNDLVARAHRRGLAVFTWTLRPENAFLAPAYRSDGEPADFGHWEAEFDAILRTGVDGVFCDHPDLGVAARDALLG</sequence>
<reference evidence="9" key="1">
    <citation type="submission" date="2016-10" db="EMBL/GenBank/DDBJ databases">
        <authorList>
            <person name="Varghese N."/>
            <person name="Submissions S."/>
        </authorList>
    </citation>
    <scope>NUCLEOTIDE SEQUENCE [LARGE SCALE GENOMIC DNA]</scope>
    <source>
        <strain evidence="9">CGMCC 1.11101</strain>
    </source>
</reference>
<dbReference type="PANTHER" id="PTHR43620:SF7">
    <property type="entry name" value="GLYCEROPHOSPHODIESTER PHOSPHODIESTERASE GDPD5-RELATED"/>
    <property type="match status" value="1"/>
</dbReference>
<dbReference type="OrthoDB" id="9758957at2"/>
<accession>A0A1I5D6H6</accession>
<evidence type="ECO:0000256" key="3">
    <source>
        <dbReference type="ARBA" id="ARBA00022729"/>
    </source>
</evidence>
<dbReference type="AlphaFoldDB" id="A0A1I5D6H6"/>
<dbReference type="GO" id="GO:0006071">
    <property type="term" value="P:glycerol metabolic process"/>
    <property type="evidence" value="ECO:0007669"/>
    <property type="project" value="UniProtKB-KW"/>
</dbReference>
<dbReference type="InterPro" id="IPR017946">
    <property type="entry name" value="PLC-like_Pdiesterase_TIM-brl"/>
</dbReference>
<dbReference type="PANTHER" id="PTHR43620">
    <property type="entry name" value="GLYCEROPHOSPHORYL DIESTER PHOSPHODIESTERASE"/>
    <property type="match status" value="1"/>
</dbReference>
<evidence type="ECO:0000313" key="8">
    <source>
        <dbReference type="EMBL" id="SFN94757.1"/>
    </source>
</evidence>
<evidence type="ECO:0000256" key="5">
    <source>
        <dbReference type="ARBA" id="ARBA00022801"/>
    </source>
</evidence>
<dbReference type="Proteomes" id="UP000198867">
    <property type="component" value="Unassembled WGS sequence"/>
</dbReference>
<dbReference type="EMBL" id="FOVM01000008">
    <property type="protein sequence ID" value="SFN94757.1"/>
    <property type="molecule type" value="Genomic_DNA"/>
</dbReference>